<feature type="domain" description="Myosin motor" evidence="5">
    <location>
        <begin position="1"/>
        <end position="415"/>
    </location>
</feature>
<dbReference type="Gene3D" id="1.10.10.820">
    <property type="match status" value="1"/>
</dbReference>
<keyword evidence="7" id="KW-1185">Reference proteome</keyword>
<keyword evidence="4" id="KW-0732">Signal</keyword>
<proteinExistence type="inferred from homology"/>
<keyword evidence="2" id="KW-0009">Actin-binding</keyword>
<evidence type="ECO:0000256" key="4">
    <source>
        <dbReference type="SAM" id="SignalP"/>
    </source>
</evidence>
<keyword evidence="2" id="KW-0518">Myosin</keyword>
<dbReference type="Pfam" id="PF01770">
    <property type="entry name" value="Folate_carrier"/>
    <property type="match status" value="1"/>
</dbReference>
<dbReference type="Proteomes" id="UP000028990">
    <property type="component" value="Unassembled WGS sequence"/>
</dbReference>
<comment type="similarity">
    <text evidence="2">Belongs to the TRAFAC class myosin-kinesin ATPase superfamily. Myosin family.</text>
</comment>
<feature type="chain" id="PRO_5001872668" evidence="4">
    <location>
        <begin position="35"/>
        <end position="415"/>
    </location>
</feature>
<accession>A0A091CYT2</accession>
<feature type="region of interest" description="Disordered" evidence="3">
    <location>
        <begin position="231"/>
        <end position="292"/>
    </location>
</feature>
<dbReference type="PANTHER" id="PTHR15566">
    <property type="entry name" value="POM121-LIKE"/>
    <property type="match status" value="1"/>
</dbReference>
<dbReference type="InterPro" id="IPR043220">
    <property type="entry name" value="POM121-like_prot_1"/>
</dbReference>
<evidence type="ECO:0000256" key="1">
    <source>
        <dbReference type="ARBA" id="ARBA00005773"/>
    </source>
</evidence>
<dbReference type="GO" id="GO:0016459">
    <property type="term" value="C:myosin complex"/>
    <property type="evidence" value="ECO:0007669"/>
    <property type="project" value="UniProtKB-KW"/>
</dbReference>
<dbReference type="AlphaFoldDB" id="A0A091CYT2"/>
<evidence type="ECO:0000259" key="5">
    <source>
        <dbReference type="PROSITE" id="PS51456"/>
    </source>
</evidence>
<dbReference type="Gene3D" id="1.20.120.720">
    <property type="entry name" value="Myosin VI head, motor domain, U50 subdomain"/>
    <property type="match status" value="1"/>
</dbReference>
<dbReference type="eggNOG" id="ENOG502RU3H">
    <property type="taxonomic scope" value="Eukaryota"/>
</dbReference>
<feature type="region of interest" description="Disordered" evidence="3">
    <location>
        <begin position="158"/>
        <end position="218"/>
    </location>
</feature>
<dbReference type="GO" id="GO:0090482">
    <property type="term" value="F:vitamin transmembrane transporter activity"/>
    <property type="evidence" value="ECO:0007669"/>
    <property type="project" value="InterPro"/>
</dbReference>
<dbReference type="InterPro" id="IPR027417">
    <property type="entry name" value="P-loop_NTPase"/>
</dbReference>
<keyword evidence="2" id="KW-0505">Motor protein</keyword>
<reference evidence="6 7" key="1">
    <citation type="submission" date="2013-11" db="EMBL/GenBank/DDBJ databases">
        <title>The Damaraland mole rat (Fukomys damarensis) genome and evolution of African mole rats.</title>
        <authorList>
            <person name="Gladyshev V.N."/>
            <person name="Fang X."/>
        </authorList>
    </citation>
    <scope>NUCLEOTIDE SEQUENCE [LARGE SCALE GENOMIC DNA]</scope>
    <source>
        <tissue evidence="6">Liver</tissue>
    </source>
</reference>
<feature type="compositionally biased region" description="Basic and acidic residues" evidence="3">
    <location>
        <begin position="258"/>
        <end position="268"/>
    </location>
</feature>
<dbReference type="PROSITE" id="PS51456">
    <property type="entry name" value="MYOSIN_MOTOR"/>
    <property type="match status" value="1"/>
</dbReference>
<dbReference type="Pfam" id="PF15229">
    <property type="entry name" value="POM121"/>
    <property type="match status" value="1"/>
</dbReference>
<evidence type="ECO:0000313" key="7">
    <source>
        <dbReference type="Proteomes" id="UP000028990"/>
    </source>
</evidence>
<evidence type="ECO:0000313" key="6">
    <source>
        <dbReference type="EMBL" id="KFO23882.1"/>
    </source>
</evidence>
<dbReference type="GO" id="GO:0005524">
    <property type="term" value="F:ATP binding"/>
    <property type="evidence" value="ECO:0007669"/>
    <property type="project" value="InterPro"/>
</dbReference>
<dbReference type="SUPFAM" id="SSF52540">
    <property type="entry name" value="P-loop containing nucleoside triphosphate hydrolases"/>
    <property type="match status" value="1"/>
</dbReference>
<gene>
    <name evidence="6" type="ORF">H920_14758</name>
</gene>
<protein>
    <submittedName>
        <fullName evidence="6">Putative POM121-like protein 1</fullName>
    </submittedName>
</protein>
<evidence type="ECO:0000256" key="3">
    <source>
        <dbReference type="SAM" id="MobiDB-lite"/>
    </source>
</evidence>
<dbReference type="GO" id="GO:0016020">
    <property type="term" value="C:membrane"/>
    <property type="evidence" value="ECO:0007669"/>
    <property type="project" value="InterPro"/>
</dbReference>
<sequence length="415" mass="44389">MPSGQAEEKPGPSPEHKAWHWLVFFLCFCGFMVQMRPGESFITRYLLGPCKNFTQEQACGHGVLGDGQCWPEDKQKDAAAFAHLQGAMGTLGITEGEQRAIWRVLAAICHLGAAGACKDSRGPYPDQEVSPESAGAPCRQFSGPCSSSLSTELWLMEQQAQHRRGTGGPGTPPSAFEPAVGQRGPTAFVPRPGPLPRNLCGQRSRDEGDPGAQPSCASGLMRRNAVSCSYSSTGGLPGPGRGAATTRPRPLLGSSTNPEEKGVRDSRSAPEVSQETGNKKTADVTPGQAETRRDCVLTMEGAGPGIRKIPLLRRRRGDPLVLPSPPELSYQVTAEHTAREKEAALLRQQDADGAVSSDSVTVSDSDVVFSESFFSSDGYKLNTTGFMEKPPVLKFKSAPPVEEVSLLLAKRLMNQ</sequence>
<name>A0A091CYT2_FUKDA</name>
<dbReference type="GO" id="GO:0003774">
    <property type="term" value="F:cytoskeletal motor activity"/>
    <property type="evidence" value="ECO:0007669"/>
    <property type="project" value="InterPro"/>
</dbReference>
<dbReference type="InterPro" id="IPR002666">
    <property type="entry name" value="Folate_carrier"/>
</dbReference>
<comment type="similarity">
    <text evidence="1">Belongs to the reduced folate carrier (RFC) transporter (TC 2.A.48) family.</text>
</comment>
<feature type="signal peptide" evidence="4">
    <location>
        <begin position="1"/>
        <end position="34"/>
    </location>
</feature>
<organism evidence="6 7">
    <name type="scientific">Fukomys damarensis</name>
    <name type="common">Damaraland mole rat</name>
    <name type="synonym">Cryptomys damarensis</name>
    <dbReference type="NCBI Taxonomy" id="885580"/>
    <lineage>
        <taxon>Eukaryota</taxon>
        <taxon>Metazoa</taxon>
        <taxon>Chordata</taxon>
        <taxon>Craniata</taxon>
        <taxon>Vertebrata</taxon>
        <taxon>Euteleostomi</taxon>
        <taxon>Mammalia</taxon>
        <taxon>Eutheria</taxon>
        <taxon>Euarchontoglires</taxon>
        <taxon>Glires</taxon>
        <taxon>Rodentia</taxon>
        <taxon>Hystricomorpha</taxon>
        <taxon>Bathyergidae</taxon>
        <taxon>Fukomys</taxon>
    </lineage>
</organism>
<evidence type="ECO:0000256" key="2">
    <source>
        <dbReference type="PROSITE-ProRule" id="PRU00782"/>
    </source>
</evidence>
<dbReference type="EMBL" id="KN123713">
    <property type="protein sequence ID" value="KFO23882.1"/>
    <property type="molecule type" value="Genomic_DNA"/>
</dbReference>
<dbReference type="PANTHER" id="PTHR15566:SF4">
    <property type="entry name" value="POM121-LIKE PROTEIN 1-RELATED"/>
    <property type="match status" value="1"/>
</dbReference>
<comment type="caution">
    <text evidence="2">Lacks conserved residue(s) required for the propagation of feature annotation.</text>
</comment>
<dbReference type="GO" id="GO:0003779">
    <property type="term" value="F:actin binding"/>
    <property type="evidence" value="ECO:0007669"/>
    <property type="project" value="UniProtKB-KW"/>
</dbReference>
<dbReference type="InterPro" id="IPR001609">
    <property type="entry name" value="Myosin_head_motor_dom-like"/>
</dbReference>